<evidence type="ECO:0000256" key="6">
    <source>
        <dbReference type="ARBA" id="ARBA00022777"/>
    </source>
</evidence>
<dbReference type="Gene3D" id="2.70.70.10">
    <property type="entry name" value="Glucose Permease (Domain IIA)"/>
    <property type="match status" value="1"/>
</dbReference>
<evidence type="ECO:0000256" key="4">
    <source>
        <dbReference type="ARBA" id="ARBA00022679"/>
    </source>
</evidence>
<dbReference type="GO" id="GO:0005737">
    <property type="term" value="C:cytoplasm"/>
    <property type="evidence" value="ECO:0007669"/>
    <property type="project" value="UniProtKB-SubCell"/>
</dbReference>
<name>A0A0B3W188_9FIRM</name>
<evidence type="ECO:0000256" key="2">
    <source>
        <dbReference type="ARBA" id="ARBA00022448"/>
    </source>
</evidence>
<dbReference type="Pfam" id="PF00358">
    <property type="entry name" value="PTS_EIIA_1"/>
    <property type="match status" value="1"/>
</dbReference>
<evidence type="ECO:0000256" key="3">
    <source>
        <dbReference type="ARBA" id="ARBA00022597"/>
    </source>
</evidence>
<dbReference type="FunFam" id="2.70.70.10:FF:000001">
    <property type="entry name" value="PTS system glucose-specific IIA component"/>
    <property type="match status" value="1"/>
</dbReference>
<dbReference type="InterPro" id="IPR050890">
    <property type="entry name" value="PTS_EIIA_component"/>
</dbReference>
<evidence type="ECO:0000313" key="8">
    <source>
        <dbReference type="EMBL" id="KHS58768.1"/>
    </source>
</evidence>
<dbReference type="InterPro" id="IPR011055">
    <property type="entry name" value="Dup_hybrid_motif"/>
</dbReference>
<dbReference type="Proteomes" id="UP000031189">
    <property type="component" value="Unassembled WGS sequence"/>
</dbReference>
<dbReference type="PROSITE" id="PS51093">
    <property type="entry name" value="PTS_EIIA_TYPE_1"/>
    <property type="match status" value="1"/>
</dbReference>
<evidence type="ECO:0000256" key="5">
    <source>
        <dbReference type="ARBA" id="ARBA00022683"/>
    </source>
</evidence>
<dbReference type="GO" id="GO:0009401">
    <property type="term" value="P:phosphoenolpyruvate-dependent sugar phosphotransferase system"/>
    <property type="evidence" value="ECO:0007669"/>
    <property type="project" value="UniProtKB-KW"/>
</dbReference>
<dbReference type="PANTHER" id="PTHR45008">
    <property type="entry name" value="PTS SYSTEM GLUCOSE-SPECIFIC EIIA COMPONENT"/>
    <property type="match status" value="1"/>
</dbReference>
<dbReference type="NCBIfam" id="TIGR00830">
    <property type="entry name" value="PTBA"/>
    <property type="match status" value="1"/>
</dbReference>
<evidence type="ECO:0000313" key="9">
    <source>
        <dbReference type="Proteomes" id="UP000031189"/>
    </source>
</evidence>
<gene>
    <name evidence="8" type="ORF">QX51_01140</name>
</gene>
<dbReference type="GO" id="GO:0016301">
    <property type="term" value="F:kinase activity"/>
    <property type="evidence" value="ECO:0007669"/>
    <property type="project" value="UniProtKB-KW"/>
</dbReference>
<keyword evidence="6" id="KW-0418">Kinase</keyword>
<comment type="caution">
    <text evidence="8">The sequence shown here is derived from an EMBL/GenBank/DDBJ whole genome shotgun (WGS) entry which is preliminary data.</text>
</comment>
<proteinExistence type="predicted"/>
<keyword evidence="3" id="KW-0762">Sugar transport</keyword>
<keyword evidence="2" id="KW-0813">Transport</keyword>
<dbReference type="EMBL" id="JWHR01000013">
    <property type="protein sequence ID" value="KHS58768.1"/>
    <property type="molecule type" value="Genomic_DNA"/>
</dbReference>
<dbReference type="STRING" id="1577792.QX51_01140"/>
<dbReference type="OrthoDB" id="92465at2"/>
<organism evidence="8 9">
    <name type="scientific">Terrisporobacter othiniensis</name>
    <dbReference type="NCBI Taxonomy" id="1577792"/>
    <lineage>
        <taxon>Bacteria</taxon>
        <taxon>Bacillati</taxon>
        <taxon>Bacillota</taxon>
        <taxon>Clostridia</taxon>
        <taxon>Peptostreptococcales</taxon>
        <taxon>Peptostreptococcaceae</taxon>
        <taxon>Terrisporobacter</taxon>
    </lineage>
</organism>
<accession>A0A0B3W188</accession>
<dbReference type="InterPro" id="IPR001127">
    <property type="entry name" value="PTS_EIIA_1_perm"/>
</dbReference>
<dbReference type="SUPFAM" id="SSF51261">
    <property type="entry name" value="Duplicated hybrid motif"/>
    <property type="match status" value="1"/>
</dbReference>
<keyword evidence="9" id="KW-1185">Reference proteome</keyword>
<dbReference type="AlphaFoldDB" id="A0A0B3W188"/>
<keyword evidence="4" id="KW-0808">Transferase</keyword>
<comment type="subcellular location">
    <subcellularLocation>
        <location evidence="1">Cytoplasm</location>
    </subcellularLocation>
</comment>
<protein>
    <recommendedName>
        <fullName evidence="7">PTS EIIA type-1 domain-containing protein</fullName>
    </recommendedName>
</protein>
<dbReference type="PANTHER" id="PTHR45008:SF1">
    <property type="entry name" value="PTS SYSTEM GLUCOSE-SPECIFIC EIIA COMPONENT"/>
    <property type="match status" value="1"/>
</dbReference>
<reference evidence="8 9" key="1">
    <citation type="submission" date="2014-12" db="EMBL/GenBank/DDBJ databases">
        <title>Draft genome sequence of Terrisporobacter sp. 08-306576, isolated from the blood culture of a bacteremia patient.</title>
        <authorList>
            <person name="Lund L.C."/>
            <person name="Sydenham T.V."/>
            <person name="Hogh S.V."/>
            <person name="Skov M.N."/>
            <person name="Kemp M."/>
            <person name="Justesen U.S."/>
        </authorList>
    </citation>
    <scope>NUCLEOTIDE SEQUENCE [LARGE SCALE GENOMIC DNA]</scope>
    <source>
        <strain evidence="8 9">08-306576</strain>
    </source>
</reference>
<feature type="domain" description="PTS EIIA type-1" evidence="7">
    <location>
        <begin position="30"/>
        <end position="135"/>
    </location>
</feature>
<evidence type="ECO:0000259" key="7">
    <source>
        <dbReference type="PROSITE" id="PS51093"/>
    </source>
</evidence>
<keyword evidence="5" id="KW-0598">Phosphotransferase system</keyword>
<sequence length="163" mass="18002">MFPIFKKKKKQEVITSCISGKIVPIEKVNDGVFSAKILGEGVGIYPHEEIVLSPCDGEIVSVMQETKHAIGIKTSNNMEILIHVGINTVSMKGLGFDIFVKEGDKVSKGDKLISFSRTLIKDNNLDDVVIMVVTNSDQFENIDFKTDIDEVSNDTIILSLDNK</sequence>
<dbReference type="RefSeq" id="WP_039678066.1">
    <property type="nucleotide sequence ID" value="NZ_JAWGXO010000007.1"/>
</dbReference>
<evidence type="ECO:0000256" key="1">
    <source>
        <dbReference type="ARBA" id="ARBA00004496"/>
    </source>
</evidence>